<dbReference type="EMBL" id="KU686193">
    <property type="protein sequence ID" value="AOV57726.1"/>
    <property type="molecule type" value="Genomic_DNA"/>
</dbReference>
<evidence type="ECO:0000313" key="2">
    <source>
        <dbReference type="EMBL" id="AGH26854.1"/>
    </source>
</evidence>
<feature type="transmembrane region" description="Helical" evidence="1">
    <location>
        <begin position="81"/>
        <end position="108"/>
    </location>
</feature>
<dbReference type="OrthoDB" id="14844at10239"/>
<dbReference type="EMBL" id="KU686194">
    <property type="protein sequence ID" value="AOV57976.1"/>
    <property type="molecule type" value="Genomic_DNA"/>
</dbReference>
<evidence type="ECO:0000313" key="3">
    <source>
        <dbReference type="EMBL" id="AOV57476.1"/>
    </source>
</evidence>
<dbReference type="GeneID" id="15009536"/>
<evidence type="ECO:0000313" key="6">
    <source>
        <dbReference type="EMBL" id="AOV58226.1"/>
    </source>
</evidence>
<evidence type="ECO:0000256" key="1">
    <source>
        <dbReference type="SAM" id="Phobius"/>
    </source>
</evidence>
<evidence type="ECO:0000313" key="5">
    <source>
        <dbReference type="EMBL" id="AOV57976.1"/>
    </source>
</evidence>
<evidence type="ECO:0000313" key="8">
    <source>
        <dbReference type="Proteomes" id="UP000203521"/>
    </source>
</evidence>
<proteinExistence type="predicted"/>
<reference evidence="2 8" key="1">
    <citation type="submission" date="2010-11" db="EMBL/GenBank/DDBJ databases">
        <title>The Genome Sequence of Synechococcus phage S-CAM1 0208SB26.</title>
        <authorList>
            <consortium name="The Broad Institute Genome Sequencing Platform"/>
            <person name="Henn M.R."/>
            <person name="Martiny J."/>
            <person name="Weihe C."/>
            <person name="Levin J."/>
            <person name="Malboeuf C."/>
            <person name="Casali M."/>
            <person name="Russ C."/>
            <person name="Lennon N."/>
            <person name="Chapman S.B."/>
            <person name="Erlich R."/>
            <person name="Young S.K."/>
            <person name="Yandava C."/>
            <person name="Zeng Q."/>
            <person name="Alvarado L."/>
            <person name="Anderson S."/>
            <person name="Berlin A."/>
            <person name="Chen Z."/>
            <person name="Freedman E."/>
            <person name="Gellesch M."/>
            <person name="Goldberg J."/>
            <person name="Green L."/>
            <person name="Griggs A."/>
            <person name="Gujja S."/>
            <person name="Heilman E.R."/>
            <person name="Heiman D."/>
            <person name="Hollinger A."/>
            <person name="Howarth C."/>
            <person name="Larson L."/>
            <person name="Mehta T."/>
            <person name="Pearson M."/>
            <person name="Roberts A."/>
            <person name="Ryan E."/>
            <person name="Saif S."/>
            <person name="Shea T."/>
            <person name="Shenoy N."/>
            <person name="Sisk P."/>
            <person name="Stolte C."/>
            <person name="Sykes S."/>
            <person name="White J."/>
            <person name="Haas B."/>
            <person name="Nusbaum C."/>
            <person name="Birren B."/>
        </authorList>
    </citation>
    <scope>NUCLEOTIDE SEQUENCE [LARGE SCALE GENOMIC DNA]</scope>
    <source>
        <strain evidence="2 8">S-CAM1</strain>
    </source>
</reference>
<dbReference type="Proteomes" id="UP000241610">
    <property type="component" value="Segment"/>
</dbReference>
<reference evidence="9 10" key="2">
    <citation type="journal article" date="2016" name="Virology">
        <title>The genomic content and context of auxiliary metabolic genes in marine cyanomyoviruses.</title>
        <authorList>
            <person name="Crummett L.T."/>
            <person name="Puxty R.J."/>
            <person name="Weihe C."/>
            <person name="Marston M.F."/>
            <person name="Martiny J.B."/>
        </authorList>
    </citation>
    <scope>NUCLEOTIDE SEQUENCE [LARGE SCALE GENOMIC DNA]</scope>
    <source>
        <strain evidence="3">0309SB33</strain>
        <strain evidence="4">0310NB17</strain>
        <strain evidence="5">0809CC03</strain>
        <strain evidence="6">0810SB17</strain>
        <strain evidence="7">0910CC29</strain>
    </source>
</reference>
<dbReference type="Proteomes" id="UP000241265">
    <property type="component" value="Genome"/>
</dbReference>
<evidence type="ECO:0000313" key="10">
    <source>
        <dbReference type="Proteomes" id="UP000241265"/>
    </source>
</evidence>
<keyword evidence="1" id="KW-0812">Transmembrane</keyword>
<sequence>MTVMLHSFSKRIQTFLKASVGMLSKVPERHYFPIFIIISLYFVVPYSEYVMTALALLYFFVLEKQVRHLVELIPIPPTWKIGGSVVFFLVMIDDTLFYFALIGIAFWLSRQARKQNVIDQK</sequence>
<accession>M4QEZ4</accession>
<keyword evidence="8" id="KW-1185">Reference proteome</keyword>
<name>M4QEZ4_9CAUD</name>
<organism evidence="2 8">
    <name type="scientific">Synechococcus phage S-CAM1</name>
    <dbReference type="NCBI Taxonomy" id="754037"/>
    <lineage>
        <taxon>Viruses</taxon>
        <taxon>Duplodnaviria</taxon>
        <taxon>Heunggongvirae</taxon>
        <taxon>Uroviricota</taxon>
        <taxon>Caudoviricetes</taxon>
        <taxon>Pantevenvirales</taxon>
        <taxon>Kyanoviridae</taxon>
        <taxon>Anaposvirus</taxon>
        <taxon>Anaposvirus socalone</taxon>
    </lineage>
</organism>
<dbReference type="Proteomes" id="UP000241591">
    <property type="component" value="Segment"/>
</dbReference>
<dbReference type="KEGG" id="vg:15009536"/>
<dbReference type="EMBL" id="KU686195">
    <property type="protein sequence ID" value="AOV58226.1"/>
    <property type="molecule type" value="Genomic_DNA"/>
</dbReference>
<dbReference type="EMBL" id="KU686192">
    <property type="protein sequence ID" value="AOV57476.1"/>
    <property type="molecule type" value="Genomic_DNA"/>
</dbReference>
<keyword evidence="1" id="KW-1133">Transmembrane helix</keyword>
<evidence type="ECO:0000313" key="9">
    <source>
        <dbReference type="Proteomes" id="UP000240287"/>
    </source>
</evidence>
<dbReference type="RefSeq" id="YP_007673032.1">
    <property type="nucleotide sequence ID" value="NC_020837.1"/>
</dbReference>
<dbReference type="EMBL" id="KU686196">
    <property type="protein sequence ID" value="AOV58476.1"/>
    <property type="molecule type" value="Genomic_DNA"/>
</dbReference>
<evidence type="ECO:0000313" key="7">
    <source>
        <dbReference type="EMBL" id="AOV58476.1"/>
    </source>
</evidence>
<evidence type="ECO:0000313" key="4">
    <source>
        <dbReference type="EMBL" id="AOV57726.1"/>
    </source>
</evidence>
<keyword evidence="1" id="KW-0472">Membrane</keyword>
<dbReference type="Proteomes" id="UP000240287">
    <property type="component" value="Genome"/>
</dbReference>
<feature type="transmembrane region" description="Helical" evidence="1">
    <location>
        <begin position="31"/>
        <end position="61"/>
    </location>
</feature>
<protein>
    <submittedName>
        <fullName evidence="2">Uncharacterized protein</fullName>
    </submittedName>
</protein>
<dbReference type="EMBL" id="HQ634177">
    <property type="protein sequence ID" value="AGH26854.1"/>
    <property type="molecule type" value="Genomic_DNA"/>
</dbReference>
<dbReference type="Proteomes" id="UP000241494">
    <property type="component" value="Segment"/>
</dbReference>
<dbReference type="Proteomes" id="UP000203521">
    <property type="component" value="Segment"/>
</dbReference>
<gene>
    <name evidence="5" type="ORF">C030809_224</name>
    <name evidence="7" type="ORF">C290910_224</name>
    <name evidence="4" type="ORF">N170310_224</name>
    <name evidence="3" type="ORF">N330309_224</name>
    <name evidence="6" type="ORF">S170810_224</name>
    <name evidence="2" type="ORF">SXBG_00118</name>
</gene>